<feature type="compositionally biased region" description="Polar residues" evidence="1">
    <location>
        <begin position="275"/>
        <end position="285"/>
    </location>
</feature>
<sequence length="285" mass="31191">MLRLLIDSQLGYELRHLRDPIRERIVQAAVLGGNVVSVDENQNYSVTNKKAPTSFAGADVLDRARVVAVGVETFMELASRGVFPGFGGYELASQGLINKVPEQQQQQYSTVVPLVKQQNIPFQNDGLTREEEAFLRRAAMEVGVVCTDNEQKVVGLPKTISDGNSISSEPTIPKDYRPSFTTNPRTNSAMMDSSREFIVPASRVARLFNFGRLAASRVYNRPFILSTVATLIGGPVDEDNCTPSKGKFSAHKSSPQYIECGKNRSNALSSSRSSTEIGTNALNSR</sequence>
<evidence type="ECO:0000256" key="1">
    <source>
        <dbReference type="SAM" id="MobiDB-lite"/>
    </source>
</evidence>
<proteinExistence type="predicted"/>
<reference evidence="3" key="1">
    <citation type="submission" date="2022-11" db="UniProtKB">
        <authorList>
            <consortium name="WormBaseParasite"/>
        </authorList>
    </citation>
    <scope>IDENTIFICATION</scope>
</reference>
<accession>A0A914I8B6</accession>
<organism evidence="2 3">
    <name type="scientific">Globodera rostochiensis</name>
    <name type="common">Golden nematode worm</name>
    <name type="synonym">Heterodera rostochiensis</name>
    <dbReference type="NCBI Taxonomy" id="31243"/>
    <lineage>
        <taxon>Eukaryota</taxon>
        <taxon>Metazoa</taxon>
        <taxon>Ecdysozoa</taxon>
        <taxon>Nematoda</taxon>
        <taxon>Chromadorea</taxon>
        <taxon>Rhabditida</taxon>
        <taxon>Tylenchina</taxon>
        <taxon>Tylenchomorpha</taxon>
        <taxon>Tylenchoidea</taxon>
        <taxon>Heteroderidae</taxon>
        <taxon>Heteroderinae</taxon>
        <taxon>Globodera</taxon>
    </lineage>
</organism>
<protein>
    <submittedName>
        <fullName evidence="3">ABC1 atypical kinase-like domain-containing protein</fullName>
    </submittedName>
</protein>
<evidence type="ECO:0000313" key="2">
    <source>
        <dbReference type="Proteomes" id="UP000887572"/>
    </source>
</evidence>
<name>A0A914I8B6_GLORO</name>
<dbReference type="WBParaSite" id="Gr19_v10_g7840.t3">
    <property type="protein sequence ID" value="Gr19_v10_g7840.t3"/>
    <property type="gene ID" value="Gr19_v10_g7840"/>
</dbReference>
<dbReference type="AlphaFoldDB" id="A0A914I8B6"/>
<evidence type="ECO:0000313" key="3">
    <source>
        <dbReference type="WBParaSite" id="Gr19_v10_g7840.t3"/>
    </source>
</evidence>
<keyword evidence="2" id="KW-1185">Reference proteome</keyword>
<feature type="compositionally biased region" description="Low complexity" evidence="1">
    <location>
        <begin position="263"/>
        <end position="274"/>
    </location>
</feature>
<dbReference type="Proteomes" id="UP000887572">
    <property type="component" value="Unplaced"/>
</dbReference>
<feature type="region of interest" description="Disordered" evidence="1">
    <location>
        <begin position="261"/>
        <end position="285"/>
    </location>
</feature>